<dbReference type="InterPro" id="IPR025192">
    <property type="entry name" value="Succ_DH/fum_Rdtase_N"/>
</dbReference>
<evidence type="ECO:0000259" key="13">
    <source>
        <dbReference type="PROSITE" id="PS51085"/>
    </source>
</evidence>
<keyword evidence="9 11" id="KW-0411">Iron-sulfur</keyword>
<dbReference type="PROSITE" id="PS00197">
    <property type="entry name" value="2FE2S_FER_1"/>
    <property type="match status" value="1"/>
</dbReference>
<evidence type="ECO:0000313" key="15">
    <source>
        <dbReference type="EMBL" id="SDR97861.1"/>
    </source>
</evidence>
<dbReference type="PROSITE" id="PS51379">
    <property type="entry name" value="4FE4S_FER_2"/>
    <property type="match status" value="1"/>
</dbReference>
<comment type="catalytic activity">
    <reaction evidence="11">
        <text>a menaquinone + succinate = a menaquinol + fumarate</text>
        <dbReference type="Rhea" id="RHEA:27834"/>
        <dbReference type="Rhea" id="RHEA-COMP:9537"/>
        <dbReference type="Rhea" id="RHEA-COMP:9539"/>
        <dbReference type="ChEBI" id="CHEBI:16374"/>
        <dbReference type="ChEBI" id="CHEBI:18151"/>
        <dbReference type="ChEBI" id="CHEBI:29806"/>
        <dbReference type="ChEBI" id="CHEBI:30031"/>
        <dbReference type="EC" id="1.3.5.1"/>
    </reaction>
</comment>
<dbReference type="FunFam" id="1.10.1060.10:FF:000003">
    <property type="entry name" value="Succinate dehydrogenase iron-sulfur subunit"/>
    <property type="match status" value="1"/>
</dbReference>
<dbReference type="GO" id="GO:0051538">
    <property type="term" value="F:3 iron, 4 sulfur cluster binding"/>
    <property type="evidence" value="ECO:0007669"/>
    <property type="project" value="UniProtKB-KW"/>
</dbReference>
<dbReference type="AlphaFoldDB" id="A0A1H1NFQ1"/>
<comment type="pathway">
    <text evidence="1">Carbohydrate metabolism; tricarboxylic acid cycle.</text>
</comment>
<dbReference type="PROSITE" id="PS51085">
    <property type="entry name" value="2FE2S_FER_2"/>
    <property type="match status" value="1"/>
</dbReference>
<feature type="domain" description="4Fe-4S ferredoxin-type" evidence="14">
    <location>
        <begin position="180"/>
        <end position="209"/>
    </location>
</feature>
<evidence type="ECO:0000256" key="3">
    <source>
        <dbReference type="ARBA" id="ARBA00022485"/>
    </source>
</evidence>
<feature type="region of interest" description="Disordered" evidence="12">
    <location>
        <begin position="1"/>
        <end position="29"/>
    </location>
</feature>
<dbReference type="InterPro" id="IPR006058">
    <property type="entry name" value="2Fe2S_fd_BS"/>
</dbReference>
<dbReference type="PANTHER" id="PTHR11921">
    <property type="entry name" value="SUCCINATE DEHYDROGENASE IRON-SULFUR PROTEIN"/>
    <property type="match status" value="1"/>
</dbReference>
<evidence type="ECO:0000256" key="6">
    <source>
        <dbReference type="ARBA" id="ARBA00022723"/>
    </source>
</evidence>
<dbReference type="SUPFAM" id="SSF46548">
    <property type="entry name" value="alpha-helical ferredoxin"/>
    <property type="match status" value="1"/>
</dbReference>
<gene>
    <name evidence="15" type="ORF">SAMN04489812_0503</name>
</gene>
<feature type="compositionally biased region" description="Polar residues" evidence="12">
    <location>
        <begin position="1"/>
        <end position="17"/>
    </location>
</feature>
<comment type="cofactor">
    <cofactor evidence="11">
        <name>[4Fe-4S] cluster</name>
        <dbReference type="ChEBI" id="CHEBI:49883"/>
    </cofactor>
    <text evidence="11">Binds 1 [4Fe-4S] cluster.</text>
</comment>
<dbReference type="GO" id="GO:0009055">
    <property type="term" value="F:electron transfer activity"/>
    <property type="evidence" value="ECO:0007669"/>
    <property type="project" value="InterPro"/>
</dbReference>
<dbReference type="OrthoDB" id="9804391at2"/>
<keyword evidence="5 11" id="KW-0001">2Fe-2S</keyword>
<evidence type="ECO:0000256" key="7">
    <source>
        <dbReference type="ARBA" id="ARBA00023002"/>
    </source>
</evidence>
<dbReference type="Pfam" id="PF13085">
    <property type="entry name" value="Fer2_3"/>
    <property type="match status" value="1"/>
</dbReference>
<dbReference type="Proteomes" id="UP000199103">
    <property type="component" value="Chromosome I"/>
</dbReference>
<dbReference type="GO" id="GO:0051537">
    <property type="term" value="F:2 iron, 2 sulfur cluster binding"/>
    <property type="evidence" value="ECO:0007669"/>
    <property type="project" value="UniProtKB-KW"/>
</dbReference>
<dbReference type="Gene3D" id="1.10.1060.10">
    <property type="entry name" value="Alpha-helical ferredoxin"/>
    <property type="match status" value="1"/>
</dbReference>
<dbReference type="NCBIfam" id="TIGR00384">
    <property type="entry name" value="dhsB"/>
    <property type="match status" value="1"/>
</dbReference>
<dbReference type="GO" id="GO:0022904">
    <property type="term" value="P:respiratory electron transport chain"/>
    <property type="evidence" value="ECO:0007669"/>
    <property type="project" value="TreeGrafter"/>
</dbReference>
<evidence type="ECO:0000256" key="12">
    <source>
        <dbReference type="SAM" id="MobiDB-lite"/>
    </source>
</evidence>
<keyword evidence="4" id="KW-0816">Tricarboxylic acid cycle</keyword>
<dbReference type="InterPro" id="IPR050573">
    <property type="entry name" value="SDH/FRD_Iron-Sulfur"/>
</dbReference>
<dbReference type="GO" id="GO:0046872">
    <property type="term" value="F:metal ion binding"/>
    <property type="evidence" value="ECO:0007669"/>
    <property type="project" value="UniProtKB-KW"/>
</dbReference>
<evidence type="ECO:0000256" key="4">
    <source>
        <dbReference type="ARBA" id="ARBA00022532"/>
    </source>
</evidence>
<dbReference type="InterPro" id="IPR017900">
    <property type="entry name" value="4Fe4S_Fe_S_CS"/>
</dbReference>
<evidence type="ECO:0000256" key="1">
    <source>
        <dbReference type="ARBA" id="ARBA00005163"/>
    </source>
</evidence>
<accession>A0A1H1NFQ1</accession>
<evidence type="ECO:0000313" key="16">
    <source>
        <dbReference type="Proteomes" id="UP000199103"/>
    </source>
</evidence>
<evidence type="ECO:0000256" key="9">
    <source>
        <dbReference type="ARBA" id="ARBA00023014"/>
    </source>
</evidence>
<dbReference type="RefSeq" id="WP_091519346.1">
    <property type="nucleotide sequence ID" value="NZ_LT629772.1"/>
</dbReference>
<dbReference type="GO" id="GO:0008177">
    <property type="term" value="F:succinate dehydrogenase (quinone) activity"/>
    <property type="evidence" value="ECO:0007669"/>
    <property type="project" value="UniProtKB-EC"/>
</dbReference>
<organism evidence="15 16">
    <name type="scientific">Microlunatus soli</name>
    <dbReference type="NCBI Taxonomy" id="630515"/>
    <lineage>
        <taxon>Bacteria</taxon>
        <taxon>Bacillati</taxon>
        <taxon>Actinomycetota</taxon>
        <taxon>Actinomycetes</taxon>
        <taxon>Propionibacteriales</taxon>
        <taxon>Propionibacteriaceae</taxon>
        <taxon>Microlunatus</taxon>
    </lineage>
</organism>
<dbReference type="SUPFAM" id="SSF54292">
    <property type="entry name" value="2Fe-2S ferredoxin-like"/>
    <property type="match status" value="1"/>
</dbReference>
<dbReference type="InterPro" id="IPR012675">
    <property type="entry name" value="Beta-grasp_dom_sf"/>
</dbReference>
<dbReference type="PANTHER" id="PTHR11921:SF29">
    <property type="entry name" value="SUCCINATE DEHYDROGENASE [UBIQUINONE] IRON-SULFUR SUBUNIT, MITOCHONDRIAL"/>
    <property type="match status" value="1"/>
</dbReference>
<dbReference type="Pfam" id="PF13183">
    <property type="entry name" value="Fer4_8"/>
    <property type="match status" value="1"/>
</dbReference>
<keyword evidence="16" id="KW-1185">Reference proteome</keyword>
<dbReference type="GO" id="GO:0051539">
    <property type="term" value="F:4 iron, 4 sulfur cluster binding"/>
    <property type="evidence" value="ECO:0007669"/>
    <property type="project" value="UniProtKB-KW"/>
</dbReference>
<dbReference type="EC" id="1.3.5.1" evidence="11"/>
<dbReference type="InterPro" id="IPR009051">
    <property type="entry name" value="Helical_ferredxn"/>
</dbReference>
<dbReference type="InterPro" id="IPR017896">
    <property type="entry name" value="4Fe4S_Fe-S-bd"/>
</dbReference>
<evidence type="ECO:0000256" key="8">
    <source>
        <dbReference type="ARBA" id="ARBA00023004"/>
    </source>
</evidence>
<evidence type="ECO:0000259" key="14">
    <source>
        <dbReference type="PROSITE" id="PS51379"/>
    </source>
</evidence>
<dbReference type="InterPro" id="IPR004489">
    <property type="entry name" value="Succ_DH/fum_Rdtase_Fe-S"/>
</dbReference>
<proteinExistence type="inferred from homology"/>
<dbReference type="InterPro" id="IPR036010">
    <property type="entry name" value="2Fe-2S_ferredoxin-like_sf"/>
</dbReference>
<comment type="similarity">
    <text evidence="2 11">Belongs to the succinate dehydrogenase/fumarate reductase iron-sulfur protein family.</text>
</comment>
<dbReference type="EMBL" id="LT629772">
    <property type="protein sequence ID" value="SDR97861.1"/>
    <property type="molecule type" value="Genomic_DNA"/>
</dbReference>
<dbReference type="NCBIfam" id="NF004616">
    <property type="entry name" value="PRK05950.1"/>
    <property type="match status" value="1"/>
</dbReference>
<dbReference type="InterPro" id="IPR001041">
    <property type="entry name" value="2Fe-2S_ferredoxin-type"/>
</dbReference>
<name>A0A1H1NFQ1_9ACTN</name>
<dbReference type="Gene3D" id="3.10.20.30">
    <property type="match status" value="1"/>
</dbReference>
<reference evidence="15 16" key="1">
    <citation type="submission" date="2016-10" db="EMBL/GenBank/DDBJ databases">
        <authorList>
            <person name="de Groot N.N."/>
        </authorList>
    </citation>
    <scope>NUCLEOTIDE SEQUENCE [LARGE SCALE GENOMIC DNA]</scope>
    <source>
        <strain evidence="15 16">DSM 21800</strain>
    </source>
</reference>
<keyword evidence="6 11" id="KW-0479">Metal-binding</keyword>
<evidence type="ECO:0000256" key="11">
    <source>
        <dbReference type="RuleBase" id="RU361237"/>
    </source>
</evidence>
<keyword evidence="3 11" id="KW-0004">4Fe-4S</keyword>
<keyword evidence="8 11" id="KW-0408">Iron</keyword>
<sequence length="287" mass="31256">MTDPTRSNSEPGSNSGVPGTKAPSAAAAEARGTIGLKVARYAPDPTTGSVAVDDPIQWQEYDVPLRDDWTVLDGLNHIKNTIDPTLSYRWSCRMGVCGSCGMNIQGSPRLSCGTFLTDFTPGPVRVEPLANFPVVRDLVVDIDDFLTTLPKVKPWIIRDDPDLDNATVEGGEYLQTPDELDAYQQFSGCINCMLCYSACPVYGLDPDFAGPAAIALAERYDLDSRDRGARERLDVLIEKEGVWGCTFVGECTRVCPKHVDPASAIQRYKLKAATEQVKAILLPRGAR</sequence>
<evidence type="ECO:0000256" key="2">
    <source>
        <dbReference type="ARBA" id="ARBA00009433"/>
    </source>
</evidence>
<dbReference type="STRING" id="630515.SAMN04489812_0503"/>
<comment type="cofactor">
    <cofactor evidence="11">
        <name>[3Fe-4S] cluster</name>
        <dbReference type="ChEBI" id="CHEBI:21137"/>
    </cofactor>
    <text evidence="11">Binds 1 [3Fe-4S] cluster.</text>
</comment>
<evidence type="ECO:0000256" key="10">
    <source>
        <dbReference type="ARBA" id="ARBA00023291"/>
    </source>
</evidence>
<comment type="cofactor">
    <cofactor evidence="11">
        <name>[2Fe-2S] cluster</name>
        <dbReference type="ChEBI" id="CHEBI:190135"/>
    </cofactor>
    <text evidence="11">Binds 1 [2Fe-2S] cluster.</text>
</comment>
<evidence type="ECO:0000256" key="5">
    <source>
        <dbReference type="ARBA" id="ARBA00022714"/>
    </source>
</evidence>
<keyword evidence="7" id="KW-0560">Oxidoreductase</keyword>
<feature type="domain" description="2Fe-2S ferredoxin-type" evidence="13">
    <location>
        <begin position="46"/>
        <end position="132"/>
    </location>
</feature>
<dbReference type="GO" id="GO:0006099">
    <property type="term" value="P:tricarboxylic acid cycle"/>
    <property type="evidence" value="ECO:0007669"/>
    <property type="project" value="UniProtKB-KW"/>
</dbReference>
<dbReference type="PROSITE" id="PS00198">
    <property type="entry name" value="4FE4S_FER_1"/>
    <property type="match status" value="1"/>
</dbReference>
<keyword evidence="10 11" id="KW-0003">3Fe-4S</keyword>
<protein>
    <recommendedName>
        <fullName evidence="11">Fumarate reductase iron-sulfur subunit</fullName>
        <ecNumber evidence="11">1.3.5.1</ecNumber>
    </recommendedName>
</protein>